<dbReference type="SUPFAM" id="SSF52540">
    <property type="entry name" value="P-loop containing nucleoside triphosphate hydrolases"/>
    <property type="match status" value="1"/>
</dbReference>
<evidence type="ECO:0000313" key="2">
    <source>
        <dbReference type="Proteomes" id="UP000078046"/>
    </source>
</evidence>
<sequence length="204" mass="23382">MTKTLKSKKDDYNQLDVLVDMVTRTMDKPSKSVISADLPLAKRSKIKKWVLSKEAVDSIYHLTQKNRKSTNVKNINNLIEIKHPISNDIFKDHMYDESECNVKHVAETDLGCSHAVYYRPKEIFKLSNFKGSQEFSFKLNDFQRSTINCVANDQSDMVASHTSSDKIVVPLYVIAICFKNNQKAIYTSSIKSLINQKQQILCQI</sequence>
<proteinExistence type="predicted"/>
<evidence type="ECO:0000313" key="1">
    <source>
        <dbReference type="EMBL" id="OAF70131.1"/>
    </source>
</evidence>
<comment type="caution">
    <text evidence="1">The sequence shown here is derived from an EMBL/GenBank/DDBJ whole genome shotgun (WGS) entry which is preliminary data.</text>
</comment>
<gene>
    <name evidence="1" type="ORF">A3Q56_02118</name>
</gene>
<dbReference type="OrthoDB" id="64767at2759"/>
<accession>A0A177B997</accession>
<reference evidence="1 2" key="1">
    <citation type="submission" date="2016-04" db="EMBL/GenBank/DDBJ databases">
        <title>The genome of Intoshia linei affirms orthonectids as highly simplified spiralians.</title>
        <authorList>
            <person name="Mikhailov K.V."/>
            <person name="Slusarev G.S."/>
            <person name="Nikitin M.A."/>
            <person name="Logacheva M.D."/>
            <person name="Penin A."/>
            <person name="Aleoshin V."/>
            <person name="Panchin Y.V."/>
        </authorList>
    </citation>
    <scope>NUCLEOTIDE SEQUENCE [LARGE SCALE GENOMIC DNA]</scope>
    <source>
        <strain evidence="1">Intl2013</strain>
        <tissue evidence="1">Whole animal</tissue>
    </source>
</reference>
<organism evidence="1 2">
    <name type="scientific">Intoshia linei</name>
    <dbReference type="NCBI Taxonomy" id="1819745"/>
    <lineage>
        <taxon>Eukaryota</taxon>
        <taxon>Metazoa</taxon>
        <taxon>Spiralia</taxon>
        <taxon>Lophotrochozoa</taxon>
        <taxon>Mesozoa</taxon>
        <taxon>Orthonectida</taxon>
        <taxon>Rhopaluridae</taxon>
        <taxon>Intoshia</taxon>
    </lineage>
</organism>
<dbReference type="AlphaFoldDB" id="A0A177B997"/>
<name>A0A177B997_9BILA</name>
<keyword evidence="2" id="KW-1185">Reference proteome</keyword>
<dbReference type="InterPro" id="IPR027417">
    <property type="entry name" value="P-loop_NTPase"/>
</dbReference>
<dbReference type="Gene3D" id="3.40.50.300">
    <property type="entry name" value="P-loop containing nucleotide triphosphate hydrolases"/>
    <property type="match status" value="1"/>
</dbReference>
<dbReference type="Proteomes" id="UP000078046">
    <property type="component" value="Unassembled WGS sequence"/>
</dbReference>
<protein>
    <submittedName>
        <fullName evidence="1">Uncharacterized protein</fullName>
    </submittedName>
</protein>
<dbReference type="EMBL" id="LWCA01000185">
    <property type="protein sequence ID" value="OAF70131.1"/>
    <property type="molecule type" value="Genomic_DNA"/>
</dbReference>